<dbReference type="EMBL" id="CP069028">
    <property type="protein sequence ID" value="QRC96308.1"/>
    <property type="molecule type" value="Genomic_DNA"/>
</dbReference>
<dbReference type="AlphaFoldDB" id="A0A7U2F070"/>
<gene>
    <name evidence="1" type="ORF">JI435_408670</name>
</gene>
<proteinExistence type="predicted"/>
<sequence length="96" mass="11172">MWEGGKGRAKELRAPLSSCDVKLFEKGNDGAVEYLIHECPKARTIKRSHVTFALPRHLRSMDAGSEFAQTFLFKETTHQFLHRLFMRYNCRTKVSR</sequence>
<accession>A0A7U2F070</accession>
<dbReference type="Proteomes" id="UP000663193">
    <property type="component" value="Chromosome 6"/>
</dbReference>
<protein>
    <submittedName>
        <fullName evidence="1">Uncharacterized protein</fullName>
    </submittedName>
</protein>
<dbReference type="VEuPathDB" id="FungiDB:JI435_408670"/>
<keyword evidence="2" id="KW-1185">Reference proteome</keyword>
<organism evidence="1 2">
    <name type="scientific">Phaeosphaeria nodorum (strain SN15 / ATCC MYA-4574 / FGSC 10173)</name>
    <name type="common">Glume blotch fungus</name>
    <name type="synonym">Parastagonospora nodorum</name>
    <dbReference type="NCBI Taxonomy" id="321614"/>
    <lineage>
        <taxon>Eukaryota</taxon>
        <taxon>Fungi</taxon>
        <taxon>Dikarya</taxon>
        <taxon>Ascomycota</taxon>
        <taxon>Pezizomycotina</taxon>
        <taxon>Dothideomycetes</taxon>
        <taxon>Pleosporomycetidae</taxon>
        <taxon>Pleosporales</taxon>
        <taxon>Pleosporineae</taxon>
        <taxon>Phaeosphaeriaceae</taxon>
        <taxon>Parastagonospora</taxon>
    </lineage>
</organism>
<name>A0A7U2F070_PHANO</name>
<evidence type="ECO:0000313" key="1">
    <source>
        <dbReference type="EMBL" id="QRC96308.1"/>
    </source>
</evidence>
<reference evidence="2" key="1">
    <citation type="journal article" date="2021" name="BMC Genomics">
        <title>Chromosome-level genome assembly and manually-curated proteome of model necrotroph Parastagonospora nodorum Sn15 reveals a genome-wide trove of candidate effector homologs, and redundancy of virulence-related functions within an accessory chromosome.</title>
        <authorList>
            <person name="Bertazzoni S."/>
            <person name="Jones D.A.B."/>
            <person name="Phan H.T."/>
            <person name="Tan K.-C."/>
            <person name="Hane J.K."/>
        </authorList>
    </citation>
    <scope>NUCLEOTIDE SEQUENCE [LARGE SCALE GENOMIC DNA]</scope>
    <source>
        <strain evidence="2">SN15 / ATCC MYA-4574 / FGSC 10173)</strain>
    </source>
</reference>
<evidence type="ECO:0000313" key="2">
    <source>
        <dbReference type="Proteomes" id="UP000663193"/>
    </source>
</evidence>